<dbReference type="Pfam" id="PF18139">
    <property type="entry name" value="LSDAT_euk"/>
    <property type="match status" value="1"/>
</dbReference>
<reference evidence="2 3" key="1">
    <citation type="submission" date="2015-03" db="EMBL/GenBank/DDBJ databases">
        <title>Draft genome of the nematode, Opisthorchis viverrini.</title>
        <authorList>
            <person name="Mitreva M."/>
        </authorList>
    </citation>
    <scope>NUCLEOTIDE SEQUENCE [LARGE SCALE GENOMIC DNA]</scope>
    <source>
        <strain evidence="2">Khon Kaen</strain>
    </source>
</reference>
<dbReference type="EMBL" id="KV892406">
    <property type="protein sequence ID" value="OON20852.1"/>
    <property type="molecule type" value="Genomic_DNA"/>
</dbReference>
<feature type="domain" description="TRPM SLOG" evidence="1">
    <location>
        <begin position="115"/>
        <end position="215"/>
    </location>
</feature>
<evidence type="ECO:0000313" key="2">
    <source>
        <dbReference type="EMBL" id="OON20852.1"/>
    </source>
</evidence>
<dbReference type="AlphaFoldDB" id="A0A1S8X2B1"/>
<gene>
    <name evidence="2" type="ORF">X801_03261</name>
</gene>
<dbReference type="PANTHER" id="PTHR13800:SF1">
    <property type="entry name" value="TRANSIENT RECEPTOR POTENTIAL CATION CHANNEL TRPM"/>
    <property type="match status" value="1"/>
</dbReference>
<dbReference type="PANTHER" id="PTHR13800">
    <property type="entry name" value="TRANSIENT RECEPTOR POTENTIAL CATION CHANNEL, SUBFAMILY M, MEMBER 6"/>
    <property type="match status" value="1"/>
</dbReference>
<organism evidence="2 3">
    <name type="scientific">Opisthorchis viverrini</name>
    <name type="common">Southeast Asian liver fluke</name>
    <dbReference type="NCBI Taxonomy" id="6198"/>
    <lineage>
        <taxon>Eukaryota</taxon>
        <taxon>Metazoa</taxon>
        <taxon>Spiralia</taxon>
        <taxon>Lophotrochozoa</taxon>
        <taxon>Platyhelminthes</taxon>
        <taxon>Trematoda</taxon>
        <taxon>Digenea</taxon>
        <taxon>Opisthorchiida</taxon>
        <taxon>Opisthorchiata</taxon>
        <taxon>Opisthorchiidae</taxon>
        <taxon>Opisthorchis</taxon>
    </lineage>
</organism>
<dbReference type="InterPro" id="IPR050927">
    <property type="entry name" value="TRPM"/>
</dbReference>
<proteinExistence type="predicted"/>
<evidence type="ECO:0000313" key="3">
    <source>
        <dbReference type="Proteomes" id="UP000243686"/>
    </source>
</evidence>
<sequence length="226" mass="25672">MSKETDFKCSSPAVDMFAGIKPTATIRGIPSLQLVDSLWYVRIAHSDKVEDVMSLMGIHWRFKHPRIVRNGNEGDGMHAENLVFEDCRKELLKTIPKGSKLRRIPDTAWQVELDKNPRLCIAVLGGEENFVLEESKSETFKKVRGLINAAETTDGWIITTGLNKGVVRILSEALEDHHTRCLDPQSNRLRCLGIVLWRSVRNRLILESNDVKVTDLQNHDLHPIEI</sequence>
<dbReference type="InterPro" id="IPR041491">
    <property type="entry name" value="TRPM_SLOG"/>
</dbReference>
<keyword evidence="3" id="KW-1185">Reference proteome</keyword>
<protein>
    <recommendedName>
        <fullName evidence="1">TRPM SLOG domain-containing protein</fullName>
    </recommendedName>
</protein>
<dbReference type="GO" id="GO:0005261">
    <property type="term" value="F:monoatomic cation channel activity"/>
    <property type="evidence" value="ECO:0007669"/>
    <property type="project" value="TreeGrafter"/>
</dbReference>
<accession>A0A1S8X2B1</accession>
<evidence type="ECO:0000259" key="1">
    <source>
        <dbReference type="Pfam" id="PF18139"/>
    </source>
</evidence>
<dbReference type="GO" id="GO:0005886">
    <property type="term" value="C:plasma membrane"/>
    <property type="evidence" value="ECO:0007669"/>
    <property type="project" value="TreeGrafter"/>
</dbReference>
<dbReference type="GO" id="GO:0030001">
    <property type="term" value="P:metal ion transport"/>
    <property type="evidence" value="ECO:0007669"/>
    <property type="project" value="TreeGrafter"/>
</dbReference>
<dbReference type="Proteomes" id="UP000243686">
    <property type="component" value="Unassembled WGS sequence"/>
</dbReference>
<name>A0A1S8X2B1_OPIVI</name>